<sequence length="324" mass="33312">MLTVGVDVGGTSVRAGVVDEHGSLMDTARVGTPSGEDALEDAIAGVVEDLRNRHDVSGVGLAVAGFVAKDRRTVMFAPHLSWRAAPVAERIEKRVGLPVTLEHDVNAAAVGEYRFGAARGAHVAALIALGTGIGAGLLLDGKIYRGAYGVAPELGHLTVVPGGRPCPCGKYGCWERYCSGTALAATAVELLARHPGRSTVLARETRGDPGSVTGRRVAGAARDGDPIAQRAMTELAKWLAEGLALVADVFDPELIVIGGGVSESAPLFLDEAREHYADKITGAGHRPLARIRAAHHGDDSAIVGAAALAVDAAKAPGAEIGVTR</sequence>
<accession>A0A075UVP2</accession>
<dbReference type="PANTHER" id="PTHR18964:SF173">
    <property type="entry name" value="GLUCOKINASE"/>
    <property type="match status" value="1"/>
</dbReference>
<proteinExistence type="inferred from homology"/>
<name>A0A075UVP2_9PSEU</name>
<gene>
    <name evidence="2" type="ORF">AJAP_26750</name>
</gene>
<dbReference type="PANTHER" id="PTHR18964">
    <property type="entry name" value="ROK (REPRESSOR, ORF, KINASE) FAMILY"/>
    <property type="match status" value="1"/>
</dbReference>
<dbReference type="STRING" id="208439.AJAP_26750"/>
<dbReference type="AlphaFoldDB" id="A0A075UVP2"/>
<evidence type="ECO:0000256" key="1">
    <source>
        <dbReference type="ARBA" id="ARBA00006479"/>
    </source>
</evidence>
<evidence type="ECO:0000313" key="3">
    <source>
        <dbReference type="Proteomes" id="UP000028492"/>
    </source>
</evidence>
<dbReference type="EMBL" id="CP008953">
    <property type="protein sequence ID" value="AIG78197.1"/>
    <property type="molecule type" value="Genomic_DNA"/>
</dbReference>
<evidence type="ECO:0008006" key="4">
    <source>
        <dbReference type="Google" id="ProtNLM"/>
    </source>
</evidence>
<dbReference type="KEGG" id="aja:AJAP_26750"/>
<protein>
    <recommendedName>
        <fullName evidence="4">Glucokinase</fullName>
    </recommendedName>
</protein>
<dbReference type="InterPro" id="IPR043129">
    <property type="entry name" value="ATPase_NBD"/>
</dbReference>
<evidence type="ECO:0000313" key="2">
    <source>
        <dbReference type="EMBL" id="AIG78197.1"/>
    </source>
</evidence>
<dbReference type="Pfam" id="PF00480">
    <property type="entry name" value="ROK"/>
    <property type="match status" value="1"/>
</dbReference>
<organism evidence="2 3">
    <name type="scientific">Amycolatopsis japonica</name>
    <dbReference type="NCBI Taxonomy" id="208439"/>
    <lineage>
        <taxon>Bacteria</taxon>
        <taxon>Bacillati</taxon>
        <taxon>Actinomycetota</taxon>
        <taxon>Actinomycetes</taxon>
        <taxon>Pseudonocardiales</taxon>
        <taxon>Pseudonocardiaceae</taxon>
        <taxon>Amycolatopsis</taxon>
        <taxon>Amycolatopsis japonica group</taxon>
    </lineage>
</organism>
<dbReference type="PROSITE" id="PS01125">
    <property type="entry name" value="ROK"/>
    <property type="match status" value="1"/>
</dbReference>
<dbReference type="CDD" id="cd24061">
    <property type="entry name" value="ASKHA_NBD_ROK_SgGLK-like"/>
    <property type="match status" value="1"/>
</dbReference>
<dbReference type="Gene3D" id="3.30.420.40">
    <property type="match status" value="2"/>
</dbReference>
<dbReference type="Proteomes" id="UP000028492">
    <property type="component" value="Chromosome"/>
</dbReference>
<reference evidence="2 3" key="1">
    <citation type="journal article" date="2014" name="J. Biotechnol.">
        <title>Complete genome sequence of the actinobacterium Amycolatopsis japonica MG417-CF17(T) (=DSM 44213T) producing (S,S)-N,N'-ethylenediaminedisuccinic acid.</title>
        <authorList>
            <person name="Stegmann E."/>
            <person name="Albersmeier A."/>
            <person name="Spohn M."/>
            <person name="Gert H."/>
            <person name="Weber T."/>
            <person name="Wohlleben W."/>
            <person name="Kalinowski J."/>
            <person name="Ruckert C."/>
        </authorList>
    </citation>
    <scope>NUCLEOTIDE SEQUENCE [LARGE SCALE GENOMIC DNA]</scope>
    <source>
        <strain evidence="3">MG417-CF17 (DSM 44213)</strain>
    </source>
</reference>
<dbReference type="eggNOG" id="COG1940">
    <property type="taxonomic scope" value="Bacteria"/>
</dbReference>
<keyword evidence="3" id="KW-1185">Reference proteome</keyword>
<dbReference type="HOGENOM" id="CLU_036604_0_0_11"/>
<dbReference type="InterPro" id="IPR000600">
    <property type="entry name" value="ROK"/>
</dbReference>
<comment type="similarity">
    <text evidence="1">Belongs to the ROK (NagC/XylR) family.</text>
</comment>
<dbReference type="InterPro" id="IPR049874">
    <property type="entry name" value="ROK_cs"/>
</dbReference>
<dbReference type="SUPFAM" id="SSF53067">
    <property type="entry name" value="Actin-like ATPase domain"/>
    <property type="match status" value="1"/>
</dbReference>